<dbReference type="InterPro" id="IPR011344">
    <property type="entry name" value="ssDNA-bd"/>
</dbReference>
<evidence type="ECO:0000256" key="1">
    <source>
        <dbReference type="ARBA" id="ARBA00023125"/>
    </source>
</evidence>
<comment type="caution">
    <text evidence="2">Lacks conserved residue(s) required for the propagation of feature annotation.</text>
</comment>
<dbReference type="NCBIfam" id="TIGR00621">
    <property type="entry name" value="ssb"/>
    <property type="match status" value="1"/>
</dbReference>
<dbReference type="InterPro" id="IPR012340">
    <property type="entry name" value="NA-bd_OB-fold"/>
</dbReference>
<dbReference type="InterPro" id="IPR000424">
    <property type="entry name" value="Primosome_PriB/ssb"/>
</dbReference>
<evidence type="ECO:0000313" key="6">
    <source>
        <dbReference type="Proteomes" id="UP000326779"/>
    </source>
</evidence>
<dbReference type="AlphaFoldDB" id="A0A5P8M3Z2"/>
<evidence type="ECO:0000256" key="4">
    <source>
        <dbReference type="SAM" id="MobiDB-lite"/>
    </source>
</evidence>
<proteinExistence type="inferred from homology"/>
<name>A0A5P8M3Z2_9LACO</name>
<dbReference type="HAMAP" id="MF_00984">
    <property type="entry name" value="SSB"/>
    <property type="match status" value="1"/>
</dbReference>
<keyword evidence="2" id="KW-0234">DNA repair</keyword>
<keyword evidence="2" id="KW-0233">DNA recombination</keyword>
<feature type="compositionally biased region" description="Polar residues" evidence="4">
    <location>
        <begin position="104"/>
        <end position="113"/>
    </location>
</feature>
<dbReference type="CDD" id="cd04496">
    <property type="entry name" value="SSB_OBF"/>
    <property type="match status" value="1"/>
</dbReference>
<dbReference type="PIRSF" id="PIRSF002070">
    <property type="entry name" value="SSB"/>
    <property type="match status" value="1"/>
</dbReference>
<dbReference type="PROSITE" id="PS50935">
    <property type="entry name" value="SSB"/>
    <property type="match status" value="1"/>
</dbReference>
<accession>A0A5P8M3Z2</accession>
<dbReference type="PANTHER" id="PTHR10302:SF27">
    <property type="entry name" value="SINGLE-STRANDED DNA-BINDING PROTEIN"/>
    <property type="match status" value="1"/>
</dbReference>
<dbReference type="Pfam" id="PF00436">
    <property type="entry name" value="SSB"/>
    <property type="match status" value="1"/>
</dbReference>
<comment type="subunit">
    <text evidence="2">Homotetramer.</text>
</comment>
<evidence type="ECO:0000256" key="3">
    <source>
        <dbReference type="PIRNR" id="PIRNR002070"/>
    </source>
</evidence>
<keyword evidence="2" id="KW-0227">DNA damage</keyword>
<dbReference type="Proteomes" id="UP000326779">
    <property type="component" value="Chromosome"/>
</dbReference>
<feature type="short sequence motif" description="Important for interaction with partner proteins" evidence="2">
    <location>
        <begin position="143"/>
        <end position="148"/>
    </location>
</feature>
<keyword evidence="2" id="KW-0235">DNA replication</keyword>
<evidence type="ECO:0000313" key="5">
    <source>
        <dbReference type="EMBL" id="QFR23206.1"/>
    </source>
</evidence>
<comment type="function">
    <text evidence="2">Plays an important role in DNA replication, recombination and repair. Binds to ssDNA and to an array of partner proteins to recruit them to their sites of action during DNA metabolism.</text>
</comment>
<dbReference type="GO" id="GO:0009295">
    <property type="term" value="C:nucleoid"/>
    <property type="evidence" value="ECO:0007669"/>
    <property type="project" value="TreeGrafter"/>
</dbReference>
<protein>
    <recommendedName>
        <fullName evidence="2 3">Single-stranded DNA-binding protein</fullName>
        <shortName evidence="2">SSB</shortName>
    </recommendedName>
</protein>
<dbReference type="RefSeq" id="WP_152260606.1">
    <property type="nucleotide sequence ID" value="NZ_CP045143.1"/>
</dbReference>
<reference evidence="5 6" key="1">
    <citation type="submission" date="2019-10" db="EMBL/GenBank/DDBJ databases">
        <title>The completed genome of Lactobacillus harbinensis M1.</title>
        <authorList>
            <person name="Zheng Y."/>
        </authorList>
    </citation>
    <scope>NUCLEOTIDE SEQUENCE [LARGE SCALE GENOMIC DNA]</scope>
    <source>
        <strain evidence="5 6">M1</strain>
    </source>
</reference>
<dbReference type="PANTHER" id="PTHR10302">
    <property type="entry name" value="SINGLE-STRANDED DNA-BINDING PROTEIN"/>
    <property type="match status" value="1"/>
</dbReference>
<sequence length="148" mass="16036">MINRVVLVGHLTRDVDLRYTQGGTAVGRFTVAVTRNFKNSQGERDSDFINCTMWRKAAESFASFAHKGTLVGIDGRIQTGSYTNKDGAKVYTTEVVVDEFSLLSPKNKQESAPSQGGGQSSRSDGKHQQPADSGFDSGTPISDDDLPF</sequence>
<dbReference type="KEGG" id="lhb:D1010_07215"/>
<gene>
    <name evidence="5" type="primary">ssb</name>
    <name evidence="5" type="ORF">D1010_07215</name>
</gene>
<organism evidence="5 6">
    <name type="scientific">Schleiferilactobacillus harbinensis</name>
    <dbReference type="NCBI Taxonomy" id="304207"/>
    <lineage>
        <taxon>Bacteria</taxon>
        <taxon>Bacillati</taxon>
        <taxon>Bacillota</taxon>
        <taxon>Bacilli</taxon>
        <taxon>Lactobacillales</taxon>
        <taxon>Lactobacillaceae</taxon>
        <taxon>Schleiferilactobacillus</taxon>
    </lineage>
</organism>
<feature type="region of interest" description="Disordered" evidence="4">
    <location>
        <begin position="102"/>
        <end position="148"/>
    </location>
</feature>
<dbReference type="SUPFAM" id="SSF50249">
    <property type="entry name" value="Nucleic acid-binding proteins"/>
    <property type="match status" value="1"/>
</dbReference>
<dbReference type="Gene3D" id="2.40.50.140">
    <property type="entry name" value="Nucleic acid-binding proteins"/>
    <property type="match status" value="1"/>
</dbReference>
<dbReference type="GO" id="GO:0006310">
    <property type="term" value="P:DNA recombination"/>
    <property type="evidence" value="ECO:0007669"/>
    <property type="project" value="UniProtKB-UniRule"/>
</dbReference>
<keyword evidence="1 2" id="KW-0238">DNA-binding</keyword>
<dbReference type="EMBL" id="CP045143">
    <property type="protein sequence ID" value="QFR23206.1"/>
    <property type="molecule type" value="Genomic_DNA"/>
</dbReference>
<dbReference type="GO" id="GO:0006260">
    <property type="term" value="P:DNA replication"/>
    <property type="evidence" value="ECO:0007669"/>
    <property type="project" value="UniProtKB-UniRule"/>
</dbReference>
<evidence type="ECO:0000256" key="2">
    <source>
        <dbReference type="HAMAP-Rule" id="MF_00984"/>
    </source>
</evidence>
<dbReference type="GO" id="GO:0003697">
    <property type="term" value="F:single-stranded DNA binding"/>
    <property type="evidence" value="ECO:0007669"/>
    <property type="project" value="UniProtKB-UniRule"/>
</dbReference>
<dbReference type="GO" id="GO:0006281">
    <property type="term" value="P:DNA repair"/>
    <property type="evidence" value="ECO:0007669"/>
    <property type="project" value="UniProtKB-UniRule"/>
</dbReference>